<reference evidence="7 8" key="1">
    <citation type="submission" date="2020-08" db="EMBL/GenBank/DDBJ databases">
        <title>Sequencing the genomes of 1000 actinobacteria strains.</title>
        <authorList>
            <person name="Klenk H.-P."/>
        </authorList>
    </citation>
    <scope>NUCLEOTIDE SEQUENCE [LARGE SCALE GENOMIC DNA]</scope>
    <source>
        <strain evidence="7 8">DSM 20146</strain>
    </source>
</reference>
<keyword evidence="3" id="KW-0520">NAD</keyword>
<dbReference type="InterPro" id="IPR015815">
    <property type="entry name" value="HIBADH-related"/>
</dbReference>
<gene>
    <name evidence="7" type="ORF">FHX33_002862</name>
</gene>
<dbReference type="PIRSF" id="PIRSF000103">
    <property type="entry name" value="HIBADH"/>
    <property type="match status" value="1"/>
</dbReference>
<evidence type="ECO:0000256" key="3">
    <source>
        <dbReference type="ARBA" id="ARBA00023027"/>
    </source>
</evidence>
<accession>A0A7W4YK27</accession>
<protein>
    <submittedName>
        <fullName evidence="7">3-hydroxyisobutyrate dehydrogenase</fullName>
        <ecNumber evidence="7">1.1.1.31</ecNumber>
    </submittedName>
</protein>
<dbReference type="EC" id="1.1.1.31" evidence="7"/>
<proteinExistence type="inferred from homology"/>
<dbReference type="SUPFAM" id="SSF51735">
    <property type="entry name" value="NAD(P)-binding Rossmann-fold domains"/>
    <property type="match status" value="1"/>
</dbReference>
<keyword evidence="8" id="KW-1185">Reference proteome</keyword>
<dbReference type="Pfam" id="PF03446">
    <property type="entry name" value="NAD_binding_2"/>
    <property type="match status" value="1"/>
</dbReference>
<keyword evidence="2 7" id="KW-0560">Oxidoreductase</keyword>
<dbReference type="InterPro" id="IPR013328">
    <property type="entry name" value="6PGD_dom2"/>
</dbReference>
<dbReference type="Gene3D" id="1.10.1040.10">
    <property type="entry name" value="N-(1-d-carboxylethyl)-l-norvaline Dehydrogenase, domain 2"/>
    <property type="match status" value="1"/>
</dbReference>
<organism evidence="7 8">
    <name type="scientific">Leifsonia aquatica</name>
    <name type="common">Corynebacterium aquaticum</name>
    <dbReference type="NCBI Taxonomy" id="144185"/>
    <lineage>
        <taxon>Bacteria</taxon>
        <taxon>Bacillati</taxon>
        <taxon>Actinomycetota</taxon>
        <taxon>Actinomycetes</taxon>
        <taxon>Micrococcales</taxon>
        <taxon>Microbacteriaceae</taxon>
        <taxon>Leifsonia</taxon>
    </lineage>
</organism>
<dbReference type="InterPro" id="IPR051265">
    <property type="entry name" value="HIBADH-related_NP60_sf"/>
</dbReference>
<evidence type="ECO:0000259" key="5">
    <source>
        <dbReference type="Pfam" id="PF03446"/>
    </source>
</evidence>
<dbReference type="GO" id="GO:0008442">
    <property type="term" value="F:3-hydroxyisobutyrate dehydrogenase activity"/>
    <property type="evidence" value="ECO:0007669"/>
    <property type="project" value="UniProtKB-EC"/>
</dbReference>
<dbReference type="Gene3D" id="3.40.50.720">
    <property type="entry name" value="NAD(P)-binding Rossmann-like Domain"/>
    <property type="match status" value="1"/>
</dbReference>
<comment type="caution">
    <text evidence="7">The sequence shown here is derived from an EMBL/GenBank/DDBJ whole genome shotgun (WGS) entry which is preliminary data.</text>
</comment>
<dbReference type="Pfam" id="PF14833">
    <property type="entry name" value="NAD_binding_11"/>
    <property type="match status" value="1"/>
</dbReference>
<name>A0A7W4YK27_LEIAQ</name>
<feature type="domain" description="6-phosphogluconate dehydrogenase NADP-binding" evidence="5">
    <location>
        <begin position="9"/>
        <end position="165"/>
    </location>
</feature>
<evidence type="ECO:0000256" key="4">
    <source>
        <dbReference type="PIRSR" id="PIRSR000103-1"/>
    </source>
</evidence>
<feature type="active site" evidence="4">
    <location>
        <position position="176"/>
    </location>
</feature>
<evidence type="ECO:0000256" key="2">
    <source>
        <dbReference type="ARBA" id="ARBA00023002"/>
    </source>
</evidence>
<evidence type="ECO:0000313" key="7">
    <source>
        <dbReference type="EMBL" id="MBB2968092.1"/>
    </source>
</evidence>
<comment type="similarity">
    <text evidence="1">Belongs to the HIBADH-related family.</text>
</comment>
<dbReference type="InterPro" id="IPR008927">
    <property type="entry name" value="6-PGluconate_DH-like_C_sf"/>
</dbReference>
<dbReference type="AlphaFoldDB" id="A0A7W4YK27"/>
<dbReference type="SUPFAM" id="SSF48179">
    <property type="entry name" value="6-phosphogluconate dehydrogenase C-terminal domain-like"/>
    <property type="match status" value="1"/>
</dbReference>
<dbReference type="GO" id="GO:0050661">
    <property type="term" value="F:NADP binding"/>
    <property type="evidence" value="ECO:0007669"/>
    <property type="project" value="InterPro"/>
</dbReference>
<dbReference type="PANTHER" id="PTHR43580">
    <property type="entry name" value="OXIDOREDUCTASE GLYR1-RELATED"/>
    <property type="match status" value="1"/>
</dbReference>
<dbReference type="InterPro" id="IPR036291">
    <property type="entry name" value="NAD(P)-bd_dom_sf"/>
</dbReference>
<dbReference type="Proteomes" id="UP000538196">
    <property type="component" value="Unassembled WGS sequence"/>
</dbReference>
<dbReference type="PANTHER" id="PTHR43580:SF2">
    <property type="entry name" value="CYTOKINE-LIKE NUCLEAR FACTOR N-PAC"/>
    <property type="match status" value="1"/>
</dbReference>
<dbReference type="EMBL" id="JACHVP010000003">
    <property type="protein sequence ID" value="MBB2968092.1"/>
    <property type="molecule type" value="Genomic_DNA"/>
</dbReference>
<evidence type="ECO:0000259" key="6">
    <source>
        <dbReference type="Pfam" id="PF14833"/>
    </source>
</evidence>
<sequence>MLSATSSPVGFAGLGIMGRPMAANLLSAGVDLVVWNRSPGPAAELAEAGATIARDVDDLFARCRTVILMLATEDAIDAVLDRAGPAFAARVAGRIVLQMGTVTPGYSRGLATAIAAAGGAYVEAPVSGSRGPATEGTLVAMLAGPDKAVAEVAPIVDAMCAQRFVCGAVPAALTMKLAVNTFLITMVTGLAEAFHFAEVTGANPRVLREVLDAGPMASAVSRGKAAKLVDGDLSPQAAIGDVLKNAALIEDAAREAGSAHPLITVCRELFAETAASGRAGEDMAAVVTALAARAPSSRP</sequence>
<dbReference type="GO" id="GO:0051287">
    <property type="term" value="F:NAD binding"/>
    <property type="evidence" value="ECO:0007669"/>
    <property type="project" value="InterPro"/>
</dbReference>
<evidence type="ECO:0000256" key="1">
    <source>
        <dbReference type="ARBA" id="ARBA00009080"/>
    </source>
</evidence>
<dbReference type="InterPro" id="IPR029154">
    <property type="entry name" value="HIBADH-like_NADP-bd"/>
</dbReference>
<dbReference type="InterPro" id="IPR006115">
    <property type="entry name" value="6PGDH_NADP-bd"/>
</dbReference>
<feature type="domain" description="3-hydroxyisobutyrate dehydrogenase-like NAD-binding" evidence="6">
    <location>
        <begin position="172"/>
        <end position="289"/>
    </location>
</feature>
<evidence type="ECO:0000313" key="8">
    <source>
        <dbReference type="Proteomes" id="UP000538196"/>
    </source>
</evidence>